<dbReference type="HAMAP" id="MF_01104">
    <property type="entry name" value="Syd"/>
    <property type="match status" value="1"/>
</dbReference>
<reference evidence="6" key="1">
    <citation type="submission" date="2017-09" db="EMBL/GenBank/DDBJ databases">
        <title>FDA dAtabase for Regulatory Grade micrObial Sequences (FDA-ARGOS): Supporting development and validation of Infectious Disease Dx tests.</title>
        <authorList>
            <person name="Goldberg B."/>
            <person name="Campos J."/>
            <person name="Tallon L."/>
            <person name="Sadzewicz L."/>
            <person name="Ott S."/>
            <person name="Zhao X."/>
            <person name="Nagaraj S."/>
            <person name="Vavikolanu K."/>
            <person name="Aluvathingal J."/>
            <person name="Nadendla S."/>
            <person name="Geyer C."/>
            <person name="Sichtig H."/>
        </authorList>
    </citation>
    <scope>NUCLEOTIDE SEQUENCE [LARGE SCALE GENOMIC DNA]</scope>
    <source>
        <strain evidence="6">FDAARGOS_370</strain>
    </source>
</reference>
<dbReference type="InterPro" id="IPR038228">
    <property type="entry name" value="Syd_sf"/>
</dbReference>
<organism evidence="5 6">
    <name type="scientific">Edwardsiella tarda</name>
    <dbReference type="NCBI Taxonomy" id="636"/>
    <lineage>
        <taxon>Bacteria</taxon>
        <taxon>Pseudomonadati</taxon>
        <taxon>Pseudomonadota</taxon>
        <taxon>Gammaproteobacteria</taxon>
        <taxon>Enterobacterales</taxon>
        <taxon>Hafniaceae</taxon>
        <taxon>Edwardsiella</taxon>
    </lineage>
</organism>
<gene>
    <name evidence="4" type="primary">syd</name>
    <name evidence="5" type="ORF">CRM76_17090</name>
</gene>
<evidence type="ECO:0000313" key="5">
    <source>
        <dbReference type="EMBL" id="PEH73523.1"/>
    </source>
</evidence>
<dbReference type="AlphaFoldDB" id="A0A2A7U5J8"/>
<name>A0A2A7U5J8_EDWTA</name>
<evidence type="ECO:0000256" key="1">
    <source>
        <dbReference type="ARBA" id="ARBA00022475"/>
    </source>
</evidence>
<evidence type="ECO:0000256" key="4">
    <source>
        <dbReference type="HAMAP-Rule" id="MF_01104"/>
    </source>
</evidence>
<dbReference type="EMBL" id="PDDV01000013">
    <property type="protein sequence ID" value="PEH73523.1"/>
    <property type="molecule type" value="Genomic_DNA"/>
</dbReference>
<evidence type="ECO:0000313" key="6">
    <source>
        <dbReference type="Proteomes" id="UP000219788"/>
    </source>
</evidence>
<dbReference type="STRING" id="636.AAW15_12450"/>
<comment type="subcellular location">
    <subcellularLocation>
        <location evidence="4">Cell inner membrane</location>
        <topology evidence="4">Peripheral membrane protein</topology>
        <orientation evidence="4">Cytoplasmic side</orientation>
    </subcellularLocation>
    <text evidence="4">Loosely associated with the cytoplasmic side of the inner membrane, probably via SecY.</text>
</comment>
<dbReference type="Pfam" id="PF07348">
    <property type="entry name" value="Syd"/>
    <property type="match status" value="1"/>
</dbReference>
<dbReference type="GeneID" id="93123178"/>
<dbReference type="CDD" id="cd16323">
    <property type="entry name" value="Syd"/>
    <property type="match status" value="1"/>
</dbReference>
<dbReference type="Gene3D" id="3.40.1580.20">
    <property type="entry name" value="Syd protein"/>
    <property type="match status" value="1"/>
</dbReference>
<proteinExistence type="inferred from homology"/>
<keyword evidence="2 4" id="KW-0997">Cell inner membrane</keyword>
<dbReference type="GO" id="GO:0009898">
    <property type="term" value="C:cytoplasmic side of plasma membrane"/>
    <property type="evidence" value="ECO:0007669"/>
    <property type="project" value="InterPro"/>
</dbReference>
<evidence type="ECO:0000256" key="3">
    <source>
        <dbReference type="ARBA" id="ARBA00023136"/>
    </source>
</evidence>
<comment type="similarity">
    <text evidence="4">Belongs to the Syd family.</text>
</comment>
<dbReference type="OrthoDB" id="5599437at2"/>
<accession>A0A2A7U5J8</accession>
<dbReference type="NCBIfam" id="NF003439">
    <property type="entry name" value="PRK04968.1"/>
    <property type="match status" value="1"/>
</dbReference>
<comment type="function">
    <text evidence="4">Interacts with the SecY protein in vivo. May bind preferentially to an uncomplexed state of SecY, thus functioning either as a chelating agent for excess SecY in the cell or as a regulatory factor that negatively controls the translocase function.</text>
</comment>
<dbReference type="InterPro" id="IPR009948">
    <property type="entry name" value="Syd"/>
</dbReference>
<evidence type="ECO:0000256" key="2">
    <source>
        <dbReference type="ARBA" id="ARBA00022519"/>
    </source>
</evidence>
<sequence length="184" mass="20535">MEHQVSAALGDFTQRYLALWRQQHGDWPSSHALYGIPSPCVVYSRDACVFWRPEPGSQDELAGIGRALDICLHPDLAPFFTTQYAGDMRACWQEVEMDLVQVWSADDLQRLQENQIGHLVTQRRLKLSPTLFLASTADELSLVTLCNLSGNVLLEQFGSPQRRVLAPTLAEFLAGLQPLAQEVG</sequence>
<keyword evidence="1 4" id="KW-1003">Cell membrane</keyword>
<dbReference type="RefSeq" id="WP_005282883.1">
    <property type="nucleotide sequence ID" value="NZ_AP028090.1"/>
</dbReference>
<protein>
    <recommendedName>
        <fullName evidence="4">Protein Syd</fullName>
    </recommendedName>
</protein>
<dbReference type="Proteomes" id="UP000219788">
    <property type="component" value="Unassembled WGS sequence"/>
</dbReference>
<comment type="caution">
    <text evidence="5">The sequence shown here is derived from an EMBL/GenBank/DDBJ whole genome shotgun (WGS) entry which is preliminary data.</text>
</comment>
<keyword evidence="3 4" id="KW-0472">Membrane</keyword>